<comment type="caution">
    <text evidence="2">The sequence shown here is derived from an EMBL/GenBank/DDBJ whole genome shotgun (WGS) entry which is preliminary data.</text>
</comment>
<dbReference type="EMBL" id="JAROKS010000019">
    <property type="protein sequence ID" value="KAK1792477.1"/>
    <property type="molecule type" value="Genomic_DNA"/>
</dbReference>
<feature type="non-terminal residue" evidence="2">
    <location>
        <position position="415"/>
    </location>
</feature>
<evidence type="ECO:0000313" key="3">
    <source>
        <dbReference type="Proteomes" id="UP001239994"/>
    </source>
</evidence>
<keyword evidence="3" id="KW-1185">Reference proteome</keyword>
<feature type="compositionally biased region" description="Polar residues" evidence="1">
    <location>
        <begin position="8"/>
        <end position="24"/>
    </location>
</feature>
<name>A0AAD8Z3W9_9TELE</name>
<protein>
    <submittedName>
        <fullName evidence="2">Uncharacterized protein</fullName>
    </submittedName>
</protein>
<organism evidence="2 3">
    <name type="scientific">Electrophorus voltai</name>
    <dbReference type="NCBI Taxonomy" id="2609070"/>
    <lineage>
        <taxon>Eukaryota</taxon>
        <taxon>Metazoa</taxon>
        <taxon>Chordata</taxon>
        <taxon>Craniata</taxon>
        <taxon>Vertebrata</taxon>
        <taxon>Euteleostomi</taxon>
        <taxon>Actinopterygii</taxon>
        <taxon>Neopterygii</taxon>
        <taxon>Teleostei</taxon>
        <taxon>Ostariophysi</taxon>
        <taxon>Gymnotiformes</taxon>
        <taxon>Gymnotoidei</taxon>
        <taxon>Gymnotidae</taxon>
        <taxon>Electrophorus</taxon>
    </lineage>
</organism>
<proteinExistence type="predicted"/>
<sequence>MLTFDLGPSSSVVINSQSKRPPNSTAASLCLAVVQHVRLRRRRRPLPTVSGRWLESLQDGQESHHGPVRLMASLFRFVTFPLGDQRQVAGSASYVVSALPGRLHTSSCVSRCVPPLLPSEAGVLGCLRDEGWELEEMWKVKAPVVPMVTATLGAVPSNLGEHLQQISGTTSEVSVQKSAVLGTDESNMEVHRSLCSQRQGGAKTPSTRRKEEEEVEAVVYDASCVIKVGYEVEAVVYDASCVIKVGYEVEAVVYDASCIITVGYEVEAVVYDASCVIKVGFEVEAVVYDASCVITVGYEVEAVVYDASCVIKVGYEVEAVVYDASCVITVGYEVEAVVYDTSCVIKVGYEVEAVVYDASCVITVGYEVEAVVYDASCVITVGYEVEAVVYDASCVITVGYEVLFTIGGIVCLLQE</sequence>
<gene>
    <name evidence="2" type="ORF">P4O66_012417</name>
</gene>
<dbReference type="Proteomes" id="UP001239994">
    <property type="component" value="Unassembled WGS sequence"/>
</dbReference>
<feature type="region of interest" description="Disordered" evidence="1">
    <location>
        <begin position="1"/>
        <end position="24"/>
    </location>
</feature>
<evidence type="ECO:0000256" key="1">
    <source>
        <dbReference type="SAM" id="MobiDB-lite"/>
    </source>
</evidence>
<evidence type="ECO:0000313" key="2">
    <source>
        <dbReference type="EMBL" id="KAK1792477.1"/>
    </source>
</evidence>
<reference evidence="2" key="1">
    <citation type="submission" date="2023-03" db="EMBL/GenBank/DDBJ databases">
        <title>Electrophorus voltai genome.</title>
        <authorList>
            <person name="Bian C."/>
        </authorList>
    </citation>
    <scope>NUCLEOTIDE SEQUENCE</scope>
    <source>
        <strain evidence="2">CB-2022</strain>
        <tissue evidence="2">Muscle</tissue>
    </source>
</reference>
<dbReference type="AlphaFoldDB" id="A0AAD8Z3W9"/>
<accession>A0AAD8Z3W9</accession>